<dbReference type="CDD" id="cd07731">
    <property type="entry name" value="ComA-like_MBL-fold"/>
    <property type="match status" value="1"/>
</dbReference>
<dbReference type="InterPro" id="IPR052159">
    <property type="entry name" value="Competence_DNA_uptake"/>
</dbReference>
<dbReference type="Pfam" id="PF00753">
    <property type="entry name" value="Lactamase_B"/>
    <property type="match status" value="1"/>
</dbReference>
<dbReference type="Proteomes" id="UP000509568">
    <property type="component" value="Chromosome"/>
</dbReference>
<dbReference type="Pfam" id="PF13567">
    <property type="entry name" value="DUF4131"/>
    <property type="match status" value="1"/>
</dbReference>
<dbReference type="NCBIfam" id="TIGR00361">
    <property type="entry name" value="ComEC_Rec2"/>
    <property type="match status" value="1"/>
</dbReference>
<dbReference type="AlphaFoldDB" id="A0A7D5D9A8"/>
<keyword evidence="3 6" id="KW-0812">Transmembrane</keyword>
<evidence type="ECO:0000256" key="4">
    <source>
        <dbReference type="ARBA" id="ARBA00022989"/>
    </source>
</evidence>
<accession>A0A7D5D9A8</accession>
<dbReference type="GO" id="GO:0030420">
    <property type="term" value="P:establishment of competence for transformation"/>
    <property type="evidence" value="ECO:0007669"/>
    <property type="project" value="InterPro"/>
</dbReference>
<keyword evidence="2" id="KW-1003">Cell membrane</keyword>
<evidence type="ECO:0000256" key="6">
    <source>
        <dbReference type="SAM" id="Phobius"/>
    </source>
</evidence>
<sequence length="741" mass="79813">MRIALLALAIGLVALRFMPLLPPTPWLAAMAAFGLACLGWRRARAPGLVLVGLAWACLHGQWALDDRLAPELDGRTLWLEGRVGSLPDNQGQSVRFELTDIESARYSLPRTVRLSWFNGPAVSRGERWRVAVTLKRPRGVVNPAGMDIEAWMLARGIGASGSVKDGQLLVAAPGSWRDTLRQRLLAVDAQGYQGVLVALVLGDGSAINRDQWAVLQATGTVHLMVISGTHIGLLAGLVYGLVAGLARWGAWPARLPWLPWACGLAFGAALGYGALAGFGVPVQRACIMLGLVLLWRLRFRHLGVGLPWLVALNAVLLVNPLVSLLPGFWLSFAAVAVLMLVFAGRLGAWRWWRGWTRAQWLMAVGLLPVLLALGLPISVSGPLANLLAVPWVSIAVLPAALLGAALLPIPWVGEALLWLVGGLLAWLFEALTWLSLQAPAWVPPRLPLWLGLLVLAGTLLLLLPAGLPMRPLGWPLVLLAAWPPLSTVPHGQAQVTQLDVGQGLAAVVRTRHHTVLYDAGPRTPGQDAGERVVLPNLLAMGVRRLDLMLISHAHQDHAGGAPAVQRGLPVAAVWGGEADQLAPGLQASQCESGRQWHWDGVSFTVWRWAAARDSNPSSCVLLVEAQGERLLLGGDIDAAAERALVASGLDLRGHWLQSPHHGSRTSSSQRLLDAMAPRGALISRGHGNAFGHPHAQVLQRYQANGMEVHDNALHGALHLRLGRFDGVRGERQQRRFWRDPT</sequence>
<dbReference type="InterPro" id="IPR025405">
    <property type="entry name" value="DUF4131"/>
</dbReference>
<dbReference type="NCBIfam" id="TIGR00360">
    <property type="entry name" value="ComEC_N-term"/>
    <property type="match status" value="1"/>
</dbReference>
<dbReference type="RefSeq" id="WP_176571672.1">
    <property type="nucleotide sequence ID" value="NZ_CP056030.1"/>
</dbReference>
<feature type="transmembrane region" description="Helical" evidence="6">
    <location>
        <begin position="24"/>
        <end position="40"/>
    </location>
</feature>
<feature type="transmembrane region" description="Helical" evidence="6">
    <location>
        <begin position="257"/>
        <end position="280"/>
    </location>
</feature>
<name>A0A7D5D9A8_9PSED</name>
<feature type="transmembrane region" description="Helical" evidence="6">
    <location>
        <begin position="231"/>
        <end position="251"/>
    </location>
</feature>
<dbReference type="PANTHER" id="PTHR30619:SF1">
    <property type="entry name" value="RECOMBINATION PROTEIN 2"/>
    <property type="match status" value="1"/>
</dbReference>
<comment type="subcellular location">
    <subcellularLocation>
        <location evidence="1">Cell membrane</location>
        <topology evidence="1">Multi-pass membrane protein</topology>
    </subcellularLocation>
</comment>
<keyword evidence="9" id="KW-1185">Reference proteome</keyword>
<feature type="domain" description="Metallo-beta-lactamase" evidence="7">
    <location>
        <begin position="502"/>
        <end position="686"/>
    </location>
</feature>
<dbReference type="GO" id="GO:0005886">
    <property type="term" value="C:plasma membrane"/>
    <property type="evidence" value="ECO:0007669"/>
    <property type="project" value="UniProtKB-SubCell"/>
</dbReference>
<keyword evidence="4 6" id="KW-1133">Transmembrane helix</keyword>
<evidence type="ECO:0000256" key="5">
    <source>
        <dbReference type="ARBA" id="ARBA00023136"/>
    </source>
</evidence>
<feature type="transmembrane region" description="Helical" evidence="6">
    <location>
        <begin position="416"/>
        <end position="436"/>
    </location>
</feature>
<reference evidence="8 9" key="1">
    <citation type="submission" date="2020-06" db="EMBL/GenBank/DDBJ databases">
        <title>Pseudomonas eucalypticola sp. nov., an endophyte of Eucalyptus dunnii leaves with biocontrol ability of eucalyptus leaf blight.</title>
        <authorList>
            <person name="Liu Y."/>
            <person name="Song Z."/>
            <person name="Zeng H."/>
            <person name="Lu M."/>
            <person name="Wang X."/>
            <person name="Lian X."/>
            <person name="Zhang Q."/>
        </authorList>
    </citation>
    <scope>NUCLEOTIDE SEQUENCE [LARGE SCALE GENOMIC DNA]</scope>
    <source>
        <strain evidence="8 9">NP-1</strain>
    </source>
</reference>
<dbReference type="Pfam" id="PF03772">
    <property type="entry name" value="Competence"/>
    <property type="match status" value="1"/>
</dbReference>
<dbReference type="KEGG" id="pez:HWQ56_20760"/>
<feature type="transmembrane region" description="Helical" evidence="6">
    <location>
        <begin position="391"/>
        <end position="409"/>
    </location>
</feature>
<dbReference type="InterPro" id="IPR004477">
    <property type="entry name" value="ComEC_N"/>
</dbReference>
<organism evidence="8 9">
    <name type="scientific">Pseudomonas eucalypticola</name>
    <dbReference type="NCBI Taxonomy" id="2599595"/>
    <lineage>
        <taxon>Bacteria</taxon>
        <taxon>Pseudomonadati</taxon>
        <taxon>Pseudomonadota</taxon>
        <taxon>Gammaproteobacteria</taxon>
        <taxon>Pseudomonadales</taxon>
        <taxon>Pseudomonadaceae</taxon>
        <taxon>Pseudomonas</taxon>
    </lineage>
</organism>
<proteinExistence type="predicted"/>
<evidence type="ECO:0000313" key="9">
    <source>
        <dbReference type="Proteomes" id="UP000509568"/>
    </source>
</evidence>
<dbReference type="InterPro" id="IPR001279">
    <property type="entry name" value="Metallo-B-lactamas"/>
</dbReference>
<feature type="transmembrane region" description="Helical" evidence="6">
    <location>
        <begin position="448"/>
        <end position="467"/>
    </location>
</feature>
<evidence type="ECO:0000256" key="3">
    <source>
        <dbReference type="ARBA" id="ARBA00022692"/>
    </source>
</evidence>
<dbReference type="InterPro" id="IPR035681">
    <property type="entry name" value="ComA-like_MBL"/>
</dbReference>
<gene>
    <name evidence="8" type="ORF">HWQ56_20760</name>
</gene>
<feature type="transmembrane region" description="Helical" evidence="6">
    <location>
        <begin position="301"/>
        <end position="322"/>
    </location>
</feature>
<evidence type="ECO:0000256" key="2">
    <source>
        <dbReference type="ARBA" id="ARBA00022475"/>
    </source>
</evidence>
<dbReference type="Gene3D" id="3.60.15.10">
    <property type="entry name" value="Ribonuclease Z/Hydroxyacylglutathione hydrolase-like"/>
    <property type="match status" value="1"/>
</dbReference>
<dbReference type="SUPFAM" id="SSF56281">
    <property type="entry name" value="Metallo-hydrolase/oxidoreductase"/>
    <property type="match status" value="1"/>
</dbReference>
<dbReference type="PANTHER" id="PTHR30619">
    <property type="entry name" value="DNA INTERNALIZATION/COMPETENCE PROTEIN COMEC/REC2"/>
    <property type="match status" value="1"/>
</dbReference>
<feature type="transmembrane region" description="Helical" evidence="6">
    <location>
        <begin position="360"/>
        <end position="379"/>
    </location>
</feature>
<dbReference type="SMART" id="SM00849">
    <property type="entry name" value="Lactamase_B"/>
    <property type="match status" value="1"/>
</dbReference>
<dbReference type="EMBL" id="CP056030">
    <property type="protein sequence ID" value="QKZ06078.1"/>
    <property type="molecule type" value="Genomic_DNA"/>
</dbReference>
<protein>
    <submittedName>
        <fullName evidence="8">DNA internalization-related competence protein ComEC/Rec2</fullName>
    </submittedName>
</protein>
<evidence type="ECO:0000313" key="8">
    <source>
        <dbReference type="EMBL" id="QKZ06078.1"/>
    </source>
</evidence>
<dbReference type="InterPro" id="IPR004797">
    <property type="entry name" value="Competence_ComEC/Rec2"/>
</dbReference>
<evidence type="ECO:0000259" key="7">
    <source>
        <dbReference type="SMART" id="SM00849"/>
    </source>
</evidence>
<feature type="transmembrane region" description="Helical" evidence="6">
    <location>
        <begin position="328"/>
        <end position="348"/>
    </location>
</feature>
<evidence type="ECO:0000256" key="1">
    <source>
        <dbReference type="ARBA" id="ARBA00004651"/>
    </source>
</evidence>
<keyword evidence="5 6" id="KW-0472">Membrane</keyword>
<dbReference type="InterPro" id="IPR036866">
    <property type="entry name" value="RibonucZ/Hydroxyglut_hydro"/>
</dbReference>